<dbReference type="Pfam" id="PF10005">
    <property type="entry name" value="Zn_ribbon_DZR_6"/>
    <property type="match status" value="1"/>
</dbReference>
<comment type="caution">
    <text evidence="2">The sequence shown here is derived from an EMBL/GenBank/DDBJ whole genome shotgun (WGS) entry which is preliminary data.</text>
</comment>
<dbReference type="EMBL" id="JAYGII010000013">
    <property type="protein sequence ID" value="MEA5445681.1"/>
    <property type="molecule type" value="Genomic_DNA"/>
</dbReference>
<organism evidence="2 3">
    <name type="scientific">Natronospira elongata</name>
    <dbReference type="NCBI Taxonomy" id="3110268"/>
    <lineage>
        <taxon>Bacteria</taxon>
        <taxon>Pseudomonadati</taxon>
        <taxon>Pseudomonadota</taxon>
        <taxon>Gammaproteobacteria</taxon>
        <taxon>Natronospirales</taxon>
        <taxon>Natronospiraceae</taxon>
        <taxon>Natronospira</taxon>
    </lineage>
</organism>
<sequence length="349" mass="40421">MNIYRCACGNPVYFENDQCLACGRRLGFLPERLTQAALEPLPGGNDLWRAHTPEGEMGEYHRCRNYSEQNVCNWMVVSDNGERYCVACRMNRIIPNLDRPGNRDKWLNVEREKRRVIYDLLRLGLPFLAKRDDPHTGLAFAFMEDQQPTQEFVDSSWSGGKVFTGHAKGLITINIIEADDAAREALRQQLNEASRTLLGHFRHEIGHYFWDRLILEGGRLAGFREVFGDERQDYQSSLRRHYQQGPPANWQQHYISAYAAAHPWEDWAECWGHYLQITDALETAHALDMGVSLPRDFDELIRVWSRVSININLMNRSMGMRDAYPYVLNDSVVAKLRYIHEVVEAERSA</sequence>
<accession>A0AAP6JES9</accession>
<dbReference type="InterPro" id="IPR011201">
    <property type="entry name" value="Zinc-ribbon_6_bact"/>
</dbReference>
<feature type="domain" description="Zinc-ribbon" evidence="1">
    <location>
        <begin position="4"/>
        <end position="98"/>
    </location>
</feature>
<protein>
    <submittedName>
        <fullName evidence="2">Zinc-binding metallopeptidase</fullName>
    </submittedName>
</protein>
<evidence type="ECO:0000259" key="1">
    <source>
        <dbReference type="Pfam" id="PF10005"/>
    </source>
</evidence>
<reference evidence="2 3" key="1">
    <citation type="submission" date="2023-12" db="EMBL/GenBank/DDBJ databases">
        <title>Whole-genome sequencing of halo(alkali)philic microorganisms from hypersaline lakes.</title>
        <authorList>
            <person name="Sorokin D.Y."/>
            <person name="Merkel A.Y."/>
            <person name="Messina E."/>
            <person name="Yakimov M."/>
        </authorList>
    </citation>
    <scope>NUCLEOTIDE SEQUENCE [LARGE SCALE GENOMIC DNA]</scope>
    <source>
        <strain evidence="2 3">AB-CW1</strain>
    </source>
</reference>
<evidence type="ECO:0000313" key="3">
    <source>
        <dbReference type="Proteomes" id="UP001302316"/>
    </source>
</evidence>
<dbReference type="Proteomes" id="UP001302316">
    <property type="component" value="Unassembled WGS sequence"/>
</dbReference>
<gene>
    <name evidence="2" type="ORF">VCB98_07610</name>
</gene>
<dbReference type="InterPro" id="IPR031321">
    <property type="entry name" value="UCP012641"/>
</dbReference>
<dbReference type="AlphaFoldDB" id="A0AAP6JES9"/>
<name>A0AAP6JES9_9GAMM</name>
<dbReference type="RefSeq" id="WP_346051366.1">
    <property type="nucleotide sequence ID" value="NZ_JAYGII010000013.1"/>
</dbReference>
<keyword evidence="3" id="KW-1185">Reference proteome</keyword>
<dbReference type="Pfam" id="PF15887">
    <property type="entry name" value="Peptidase_Mx"/>
    <property type="match status" value="1"/>
</dbReference>
<proteinExistence type="predicted"/>
<dbReference type="Gene3D" id="3.40.390.70">
    <property type="match status" value="1"/>
</dbReference>
<dbReference type="PIRSF" id="PIRSF012641">
    <property type="entry name" value="UCP012641"/>
    <property type="match status" value="1"/>
</dbReference>
<evidence type="ECO:0000313" key="2">
    <source>
        <dbReference type="EMBL" id="MEA5445681.1"/>
    </source>
</evidence>